<dbReference type="Proteomes" id="UP000298049">
    <property type="component" value="Chromosome"/>
</dbReference>
<evidence type="ECO:0000313" key="3">
    <source>
        <dbReference type="Proteomes" id="UP000298049"/>
    </source>
</evidence>
<dbReference type="CDD" id="cd12105">
    <property type="entry name" value="HmuY"/>
    <property type="match status" value="2"/>
</dbReference>
<dbReference type="InterPro" id="IPR025921">
    <property type="entry name" value="HmuY"/>
</dbReference>
<gene>
    <name evidence="2" type="ORF">soil367_17450</name>
</gene>
<dbReference type="RefSeq" id="WP_136550277.1">
    <property type="nucleotide sequence ID" value="NZ_CP031093.1"/>
</dbReference>
<keyword evidence="3" id="KW-1185">Reference proteome</keyword>
<evidence type="ECO:0008006" key="4">
    <source>
        <dbReference type="Google" id="ProtNLM"/>
    </source>
</evidence>
<feature type="region of interest" description="Disordered" evidence="1">
    <location>
        <begin position="23"/>
        <end position="46"/>
    </location>
</feature>
<dbReference type="PROSITE" id="PS51257">
    <property type="entry name" value="PROKAR_LIPOPROTEIN"/>
    <property type="match status" value="1"/>
</dbReference>
<dbReference type="AlphaFoldDB" id="A0A4P7XKX2"/>
<dbReference type="EMBL" id="CP031093">
    <property type="protein sequence ID" value="QCF27565.1"/>
    <property type="molecule type" value="Genomic_DNA"/>
</dbReference>
<reference evidence="2 3" key="1">
    <citation type="submission" date="2018-07" db="EMBL/GenBank/DDBJ databases">
        <title>Marsedoiliclastica nanhaica gen. nov. sp. nov., a novel marine hydrocarbonoclastic bacterium isolated from an in-situ enriched hydrocarbon-degrading consortium in deep-sea sediment.</title>
        <authorList>
            <person name="Dong C."/>
            <person name="Ma T."/>
            <person name="Liu R."/>
            <person name="Shao Z."/>
        </authorList>
    </citation>
    <scope>NUCLEOTIDE SEQUENCE [LARGE SCALE GENOMIC DNA]</scope>
    <source>
        <strain evidence="3">soil36-7</strain>
    </source>
</reference>
<dbReference type="KEGG" id="hmi:soil367_17450"/>
<accession>A0A4P7XKX2</accession>
<protein>
    <recommendedName>
        <fullName evidence="4">HmuY protein</fullName>
    </recommendedName>
</protein>
<evidence type="ECO:0000256" key="1">
    <source>
        <dbReference type="SAM" id="MobiDB-lite"/>
    </source>
</evidence>
<name>A0A4P7XKX2_9ALTE</name>
<evidence type="ECO:0000313" key="2">
    <source>
        <dbReference type="EMBL" id="QCF27565.1"/>
    </source>
</evidence>
<proteinExistence type="predicted"/>
<dbReference type="OrthoDB" id="335087at2"/>
<organism evidence="2 3">
    <name type="scientific">Hydrocarboniclastica marina</name>
    <dbReference type="NCBI Taxonomy" id="2259620"/>
    <lineage>
        <taxon>Bacteria</taxon>
        <taxon>Pseudomonadati</taxon>
        <taxon>Pseudomonadota</taxon>
        <taxon>Gammaproteobacteria</taxon>
        <taxon>Alteromonadales</taxon>
        <taxon>Alteromonadaceae</taxon>
        <taxon>Hydrocarboniclastica</taxon>
    </lineage>
</organism>
<dbReference type="Pfam" id="PF14064">
    <property type="entry name" value="HmuY"/>
    <property type="match status" value="1"/>
</dbReference>
<sequence>MKSNRSILSTAMLAVLLTGCGSDSDDSEAIPEAVEQPQGEEQQTDISTRQIDASDHDSAAYLNLTSGEVLALTEAEAASSTAWHMAFKRTNIQLNSGASGPGNVVGAVGVNQDDFYTASGEPDNNVFLNATAETELEHLQAEMEKPAAWTRDAIASSFADDWYSYDMATGNMAANDANGWLVRSAEGDSYARVRVSEFDFPTRTGEGIKSFELVFDVQPAGQATFTSSTVFTGTIPATGGESCFDFDSGSTVGCDTESWDTKLGFSGRDLYLRSNSGPSGTGDGGVFGAFAWADLSTFTSATTDASGANLSARYQADTTGGVFTDASWYAYNLQGQHQLWPNYRVYLIDTDSTDDESPVYALQVTGYYADDSTSGFPTLRWKTVDLKEPN</sequence>